<evidence type="ECO:0000313" key="4">
    <source>
        <dbReference type="EMBL" id="EPE09853.1"/>
    </source>
</evidence>
<feature type="compositionally biased region" description="Low complexity" evidence="2">
    <location>
        <begin position="581"/>
        <end position="590"/>
    </location>
</feature>
<dbReference type="InterPro" id="IPR026832">
    <property type="entry name" value="Asteroid"/>
</dbReference>
<keyword evidence="5" id="KW-1185">Reference proteome</keyword>
<comment type="similarity">
    <text evidence="1">Belongs to the asteroid family.</text>
</comment>
<accession>S3CT52</accession>
<dbReference type="Proteomes" id="UP000016923">
    <property type="component" value="Unassembled WGS sequence"/>
</dbReference>
<dbReference type="PANTHER" id="PTHR15665">
    <property type="entry name" value="ASTEROID PROTEIN"/>
    <property type="match status" value="1"/>
</dbReference>
<dbReference type="InterPro" id="IPR029060">
    <property type="entry name" value="PIN-like_dom_sf"/>
</dbReference>
<name>S3CT52_OPHP1</name>
<dbReference type="OrthoDB" id="5297549at2759"/>
<reference evidence="4 5" key="1">
    <citation type="journal article" date="2013" name="BMC Genomics">
        <title>The genome and transcriptome of the pine saprophyte Ophiostoma piceae, and a comparison with the bark beetle-associated pine pathogen Grosmannia clavigera.</title>
        <authorList>
            <person name="Haridas S."/>
            <person name="Wang Y."/>
            <person name="Lim L."/>
            <person name="Massoumi Alamouti S."/>
            <person name="Jackman S."/>
            <person name="Docking R."/>
            <person name="Robertson G."/>
            <person name="Birol I."/>
            <person name="Bohlmann J."/>
            <person name="Breuil C."/>
        </authorList>
    </citation>
    <scope>NUCLEOTIDE SEQUENCE [LARGE SCALE GENOMIC DNA]</scope>
    <source>
        <strain evidence="4 5">UAMH 11346</strain>
    </source>
</reference>
<dbReference type="EMBL" id="KE148146">
    <property type="protein sequence ID" value="EPE09853.1"/>
    <property type="molecule type" value="Genomic_DNA"/>
</dbReference>
<feature type="region of interest" description="Disordered" evidence="2">
    <location>
        <begin position="562"/>
        <end position="601"/>
    </location>
</feature>
<dbReference type="InterPro" id="IPR039436">
    <property type="entry name" value="Asteroid_dom"/>
</dbReference>
<keyword evidence="4" id="KW-0396">Initiation factor</keyword>
<sequence>MGVPKLLSTLTPHGERKPLNGARVIIDGPALAYYVVGLCMADPVMSAGRNHPLDQPSYGQLGEAAIGWLDELRSHDIKIEALYFDGYLPKAKRPVRLERSYRTSAQLKDVCSFYQRDNLPGFDVKGPRTGSLLPAPPFAVPAVLDALRESSVYGPLTIVVPGEADTFCAEHARTKGGGTVITSDSDLLVQDLGPDAEVVLFRDLADVRNATAGKPLIVPTYALSTIRRRLSLPGDDEGIMVDFAFELSMDPHLSATELADQTKKGYAKTKYAQEYTEFAEQYAYPSSLAAGAKQYDITGLDPRVSELALQSLFPHEGQNPDPKKSADEIFAFEPPLLDNCTRTNAWEPSAPIRACAFSLLQILAGRRIKKVREYTRMASMATRGSELDLVPVAKLVQTIDTLATLLRRVRKSVANSPVLQWATLASYYDMQWSKANGKASVCLEVMYEETSVGGMLDRVTWDAVHWLAETQATLYSLRVLKQTVQFVLEACKDQNDSLDAALSTSLGSLKELLLLPSTVPPLKDYPTLRILRDLPAKLKGAGALKLLAELADIPEGIKFKAEVKKNKNKNKSKKRKRSDHAAGPAAGGKATTNPFSVLGVE</sequence>
<dbReference type="HOGENOM" id="CLU_016461_1_0_1"/>
<dbReference type="OMA" id="GEADDWC"/>
<dbReference type="AlphaFoldDB" id="S3CT52"/>
<evidence type="ECO:0000256" key="1">
    <source>
        <dbReference type="ARBA" id="ARBA00007398"/>
    </source>
</evidence>
<dbReference type="STRING" id="1262450.S3CT52"/>
<proteinExistence type="inferred from homology"/>
<dbReference type="PANTHER" id="PTHR15665:SF1">
    <property type="entry name" value="PROTEIN ASTEROID HOMOLOG 1"/>
    <property type="match status" value="1"/>
</dbReference>
<protein>
    <submittedName>
        <fullName evidence="4">Dna replication initiation factor cdc45</fullName>
    </submittedName>
</protein>
<dbReference type="VEuPathDB" id="FungiDB:F503_04948"/>
<dbReference type="eggNOG" id="ENOG502S2DC">
    <property type="taxonomic scope" value="Eukaryota"/>
</dbReference>
<feature type="domain" description="Asteroid" evidence="3">
    <location>
        <begin position="136"/>
        <end position="380"/>
    </location>
</feature>
<feature type="compositionally biased region" description="Basic residues" evidence="2">
    <location>
        <begin position="566"/>
        <end position="578"/>
    </location>
</feature>
<gene>
    <name evidence="4" type="ORF">F503_04948</name>
</gene>
<keyword evidence="4" id="KW-0648">Protein biosynthesis</keyword>
<evidence type="ECO:0000313" key="5">
    <source>
        <dbReference type="Proteomes" id="UP000016923"/>
    </source>
</evidence>
<dbReference type="Pfam" id="PF12813">
    <property type="entry name" value="XPG_I_2"/>
    <property type="match status" value="1"/>
</dbReference>
<evidence type="ECO:0000259" key="3">
    <source>
        <dbReference type="Pfam" id="PF12813"/>
    </source>
</evidence>
<evidence type="ECO:0000256" key="2">
    <source>
        <dbReference type="SAM" id="MobiDB-lite"/>
    </source>
</evidence>
<organism evidence="4 5">
    <name type="scientific">Ophiostoma piceae (strain UAMH 11346)</name>
    <name type="common">Sap stain fungus</name>
    <dbReference type="NCBI Taxonomy" id="1262450"/>
    <lineage>
        <taxon>Eukaryota</taxon>
        <taxon>Fungi</taxon>
        <taxon>Dikarya</taxon>
        <taxon>Ascomycota</taxon>
        <taxon>Pezizomycotina</taxon>
        <taxon>Sordariomycetes</taxon>
        <taxon>Sordariomycetidae</taxon>
        <taxon>Ophiostomatales</taxon>
        <taxon>Ophiostomataceae</taxon>
        <taxon>Ophiostoma</taxon>
    </lineage>
</organism>
<dbReference type="Gene3D" id="3.40.50.1010">
    <property type="entry name" value="5'-nuclease"/>
    <property type="match status" value="1"/>
</dbReference>
<dbReference type="GO" id="GO:0003743">
    <property type="term" value="F:translation initiation factor activity"/>
    <property type="evidence" value="ECO:0007669"/>
    <property type="project" value="UniProtKB-KW"/>
</dbReference>
<dbReference type="SUPFAM" id="SSF88723">
    <property type="entry name" value="PIN domain-like"/>
    <property type="match status" value="1"/>
</dbReference>